<dbReference type="Proteomes" id="UP000594923">
    <property type="component" value="Chromosome"/>
</dbReference>
<gene>
    <name evidence="1" type="ORF">IMF22_23015</name>
</gene>
<dbReference type="AlphaFoldDB" id="A0A7M1KEV2"/>
<dbReference type="RefSeq" id="WP_197626100.1">
    <property type="nucleotide sequence ID" value="NZ_CP063073.1"/>
</dbReference>
<evidence type="ECO:0000313" key="2">
    <source>
        <dbReference type="Proteomes" id="UP000594923"/>
    </source>
</evidence>
<reference evidence="1 2" key="1">
    <citation type="submission" date="2020-10" db="EMBL/GenBank/DDBJ databases">
        <title>High quality whole genome sequence of Pseudomonas poae PMA22.</title>
        <authorList>
            <person name="Hernandez J.G."/>
            <person name="Rodriguez P."/>
            <person name="Cuevas C."/>
            <person name="de la Calle F."/>
            <person name="Galan B."/>
            <person name="Garcia J.L."/>
        </authorList>
    </citation>
    <scope>NUCLEOTIDE SEQUENCE [LARGE SCALE GENOMIC DNA]</scope>
    <source>
        <strain evidence="1 2">PMA22</strain>
    </source>
</reference>
<dbReference type="EMBL" id="CP063073">
    <property type="protein sequence ID" value="QOQ74328.1"/>
    <property type="molecule type" value="Genomic_DNA"/>
</dbReference>
<proteinExistence type="predicted"/>
<name>A0A7M1KEV2_9PSED</name>
<accession>A0A7M1KEV2</accession>
<sequence>MNFKVTGDYSDELLAFVLTCLFCGAIERQEFNAWCAQAVSLTKAPDFLFGLIDFNYEIFKIYKVIGYVPHWEHFDAYEYALYGIAVGRGFEPYDMPVSPDEALANLDALPEVKRMFVEVFDFISL</sequence>
<organism evidence="1 2">
    <name type="scientific">Pseudomonas poae</name>
    <dbReference type="NCBI Taxonomy" id="200451"/>
    <lineage>
        <taxon>Bacteria</taxon>
        <taxon>Pseudomonadati</taxon>
        <taxon>Pseudomonadota</taxon>
        <taxon>Gammaproteobacteria</taxon>
        <taxon>Pseudomonadales</taxon>
        <taxon>Pseudomonadaceae</taxon>
        <taxon>Pseudomonas</taxon>
    </lineage>
</organism>
<evidence type="ECO:0000313" key="1">
    <source>
        <dbReference type="EMBL" id="QOQ74328.1"/>
    </source>
</evidence>
<protein>
    <submittedName>
        <fullName evidence="1">Uncharacterized protein</fullName>
    </submittedName>
</protein>